<dbReference type="AlphaFoldDB" id="A0A5E6MCC8"/>
<name>A0A5E6MCC8_9BACT</name>
<protein>
    <submittedName>
        <fullName evidence="4">Lipopolysaccharide core heptosyltransferase RfaQ</fullName>
        <ecNumber evidence="4">2.-.-.-</ecNumber>
    </submittedName>
</protein>
<dbReference type="SUPFAM" id="SSF53756">
    <property type="entry name" value="UDP-Glycosyltransferase/glycogen phosphorylase"/>
    <property type="match status" value="1"/>
</dbReference>
<dbReference type="InterPro" id="IPR051199">
    <property type="entry name" value="LPS_LOS_Heptosyltrfase"/>
</dbReference>
<accession>A0A5E6MCC8</accession>
<keyword evidence="5" id="KW-1185">Reference proteome</keyword>
<evidence type="ECO:0000313" key="4">
    <source>
        <dbReference type="EMBL" id="VVM06580.1"/>
    </source>
</evidence>
<evidence type="ECO:0000256" key="2">
    <source>
        <dbReference type="ARBA" id="ARBA00022679"/>
    </source>
</evidence>
<dbReference type="EC" id="2.-.-.-" evidence="4"/>
<sequence>MNPNDVGTAPYASLCGGEAMSGGGVSSPGHCETEPAASLLLPRSPVPAEGERMEIRIRWPPGKAPPSGRVVGRIGGREFCADAAASRETPRETSLGVVVPFGYRRLTVWVLQSNGRRIRLGRRWLVRMGPFPVNRWLTDTILGAASFLSDALGARSARWKLHPEGKRSRFEADAHFEGWFWHRAGPPEAFLFYSGGRQIASSPPIALPAWERSALGWLPPHHFWGFDQRLALPQAWHRVSVWARMKSGLRIRLGSRRVFCGGPSQESPPQRDAAALEPWPRKFLPLPHPPSGETIASGEAAREVLALVLDHIGDVACTLPALALLRERLPPGARLTVAAGPWALPLLERCPLADRVVTIPFFAERADAGFRNDPASLLTPLEGEAFSLAVDFRYALDTRILLRKMPARRLAAYARGDGEDWLWFRMPLPLEARRVPWKGRGPHAAELKLALAAALPIGPFSSKKEQPLPIFSLQELRPELLERLTDLPGSWTVGMHSGSGKRETQWPAECFGRLADLLIERLSARIVFCGGQTDREIAGQAHRAMRHPSQAAMLAGRTSLGEFLDLLPHLDLFIGNDSGPAHLAGLQGVPTLAIFGGSARVSEFHPLGPRCYPLRSNLSCSPCYRQAPDCPWNLQCLHKLTPDDAFAAVKSILREIRGA</sequence>
<dbReference type="PANTHER" id="PTHR30160">
    <property type="entry name" value="TETRAACYLDISACCHARIDE 4'-KINASE-RELATED"/>
    <property type="match status" value="1"/>
</dbReference>
<evidence type="ECO:0000256" key="1">
    <source>
        <dbReference type="ARBA" id="ARBA00022676"/>
    </source>
</evidence>
<evidence type="ECO:0000256" key="3">
    <source>
        <dbReference type="SAM" id="MobiDB-lite"/>
    </source>
</evidence>
<dbReference type="GO" id="GO:0008713">
    <property type="term" value="F:ADP-heptose-lipopolysaccharide heptosyltransferase activity"/>
    <property type="evidence" value="ECO:0007669"/>
    <property type="project" value="TreeGrafter"/>
</dbReference>
<dbReference type="EMBL" id="CABFVA020000070">
    <property type="protein sequence ID" value="VVM06580.1"/>
    <property type="molecule type" value="Genomic_DNA"/>
</dbReference>
<organism evidence="4 5">
    <name type="scientific">Methylacidimicrobium tartarophylax</name>
    <dbReference type="NCBI Taxonomy" id="1041768"/>
    <lineage>
        <taxon>Bacteria</taxon>
        <taxon>Pseudomonadati</taxon>
        <taxon>Verrucomicrobiota</taxon>
        <taxon>Methylacidimicrobium</taxon>
    </lineage>
</organism>
<feature type="region of interest" description="Disordered" evidence="3">
    <location>
        <begin position="22"/>
        <end position="44"/>
    </location>
</feature>
<dbReference type="Pfam" id="PF01075">
    <property type="entry name" value="Glyco_transf_9"/>
    <property type="match status" value="1"/>
</dbReference>
<dbReference type="InterPro" id="IPR002201">
    <property type="entry name" value="Glyco_trans_9"/>
</dbReference>
<dbReference type="GO" id="GO:0009244">
    <property type="term" value="P:lipopolysaccharide core region biosynthetic process"/>
    <property type="evidence" value="ECO:0007669"/>
    <property type="project" value="TreeGrafter"/>
</dbReference>
<dbReference type="Proteomes" id="UP000334923">
    <property type="component" value="Unassembled WGS sequence"/>
</dbReference>
<evidence type="ECO:0000313" key="5">
    <source>
        <dbReference type="Proteomes" id="UP000334923"/>
    </source>
</evidence>
<dbReference type="GO" id="GO:0005829">
    <property type="term" value="C:cytosol"/>
    <property type="evidence" value="ECO:0007669"/>
    <property type="project" value="TreeGrafter"/>
</dbReference>
<gene>
    <name evidence="4" type="primary">rfaQ</name>
    <name evidence="4" type="ORF">MAMT_01292</name>
</gene>
<proteinExistence type="predicted"/>
<dbReference type="RefSeq" id="WP_142660144.1">
    <property type="nucleotide sequence ID" value="NZ_CABFVA020000070.1"/>
</dbReference>
<dbReference type="Gene3D" id="3.40.50.2000">
    <property type="entry name" value="Glycogen Phosphorylase B"/>
    <property type="match status" value="2"/>
</dbReference>
<dbReference type="OrthoDB" id="9797795at2"/>
<keyword evidence="2 4" id="KW-0808">Transferase</keyword>
<reference evidence="4 5" key="1">
    <citation type="submission" date="2019-09" db="EMBL/GenBank/DDBJ databases">
        <authorList>
            <person name="Cremers G."/>
        </authorList>
    </citation>
    <scope>NUCLEOTIDE SEQUENCE [LARGE SCALE GENOMIC DNA]</scope>
    <source>
        <strain evidence="4">4A</strain>
    </source>
</reference>
<dbReference type="CDD" id="cd03789">
    <property type="entry name" value="GT9_LPS_heptosyltransferase"/>
    <property type="match status" value="1"/>
</dbReference>
<keyword evidence="1" id="KW-0328">Glycosyltransferase</keyword>